<comment type="similarity">
    <text evidence="1">Belongs to the bactofilin family.</text>
</comment>
<dbReference type="KEGG" id="fpq:IB65_12460"/>
<gene>
    <name evidence="2" type="ORF">H0H26_01020</name>
</gene>
<dbReference type="PANTHER" id="PTHR35024:SF4">
    <property type="entry name" value="POLYMER-FORMING CYTOSKELETAL PROTEIN"/>
    <property type="match status" value="1"/>
</dbReference>
<sequence>MFEKRNKSYTELLGKTNRIVEATTIKGDIESVSDFRLDGHLIGNFTSKGKLVIGPAGSVTGDIYCQNVDVEGTVKGKITVDDILSVKNKARIHGEVICGKLSVEPGADFSATCTMQATSKPALTTNG</sequence>
<dbReference type="KEGG" id="fpv:IA03_12235"/>
<dbReference type="OMA" id="VRIDAKF"/>
<dbReference type="PANTHER" id="PTHR35024">
    <property type="entry name" value="HYPOTHETICAL CYTOSOLIC PROTEIN"/>
    <property type="match status" value="1"/>
</dbReference>
<evidence type="ECO:0000256" key="1">
    <source>
        <dbReference type="ARBA" id="ARBA00044755"/>
    </source>
</evidence>
<dbReference type="KEGG" id="fpw:IA04_12120"/>
<dbReference type="Pfam" id="PF04519">
    <property type="entry name" value="Bactofilin"/>
    <property type="match status" value="1"/>
</dbReference>
<accession>A0A075SF84</accession>
<dbReference type="RefSeq" id="WP_011964553.1">
    <property type="nucleotide sequence ID" value="NZ_BCNG01000012.1"/>
</dbReference>
<dbReference type="InterPro" id="IPR007607">
    <property type="entry name" value="BacA/B"/>
</dbReference>
<dbReference type="GeneID" id="66553576"/>
<reference evidence="2 3" key="1">
    <citation type="submission" date="2020-07" db="EMBL/GenBank/DDBJ databases">
        <title>Genomic characterization of Flavobacterium psychrophilum strains.</title>
        <authorList>
            <person name="Castillo D."/>
            <person name="Jorgensen J."/>
            <person name="Middelboe M."/>
        </authorList>
    </citation>
    <scope>NUCLEOTIDE SEQUENCE [LARGE SCALE GENOMIC DNA]</scope>
    <source>
        <strain evidence="2 3">FPS-R7</strain>
    </source>
</reference>
<name>A0A075SF84_FLAPS</name>
<dbReference type="Proteomes" id="UP000596329">
    <property type="component" value="Chromosome"/>
</dbReference>
<organism evidence="2 3">
    <name type="scientific">Flavobacterium psychrophilum</name>
    <dbReference type="NCBI Taxonomy" id="96345"/>
    <lineage>
        <taxon>Bacteria</taxon>
        <taxon>Pseudomonadati</taxon>
        <taxon>Bacteroidota</taxon>
        <taxon>Flavobacteriia</taxon>
        <taxon>Flavobacteriales</taxon>
        <taxon>Flavobacteriaceae</taxon>
        <taxon>Flavobacterium</taxon>
    </lineage>
</organism>
<proteinExistence type="inferred from homology"/>
<dbReference type="KEGG" id="fpc:FPSM_02602"/>
<protein>
    <submittedName>
        <fullName evidence="2">Polymer-forming cytoskeletal protein</fullName>
    </submittedName>
</protein>
<dbReference type="AlphaFoldDB" id="A0A075SF84"/>
<dbReference type="EMBL" id="CP059075">
    <property type="protein sequence ID" value="QRE04218.1"/>
    <property type="molecule type" value="Genomic_DNA"/>
</dbReference>
<evidence type="ECO:0000313" key="3">
    <source>
        <dbReference type="Proteomes" id="UP000596329"/>
    </source>
</evidence>
<dbReference type="KEGG" id="fpk:IA06_12195"/>
<evidence type="ECO:0000313" key="2">
    <source>
        <dbReference type="EMBL" id="QRE04218.1"/>
    </source>
</evidence>